<comment type="caution">
    <text evidence="2">The sequence shown here is derived from an EMBL/GenBank/DDBJ whole genome shotgun (WGS) entry which is preliminary data.</text>
</comment>
<evidence type="ECO:0000256" key="1">
    <source>
        <dbReference type="SAM" id="MobiDB-lite"/>
    </source>
</evidence>
<dbReference type="EMBL" id="CADEAL010004091">
    <property type="protein sequence ID" value="CAB1451470.1"/>
    <property type="molecule type" value="Genomic_DNA"/>
</dbReference>
<organism evidence="2 3">
    <name type="scientific">Pleuronectes platessa</name>
    <name type="common">European plaice</name>
    <dbReference type="NCBI Taxonomy" id="8262"/>
    <lineage>
        <taxon>Eukaryota</taxon>
        <taxon>Metazoa</taxon>
        <taxon>Chordata</taxon>
        <taxon>Craniata</taxon>
        <taxon>Vertebrata</taxon>
        <taxon>Euteleostomi</taxon>
        <taxon>Actinopterygii</taxon>
        <taxon>Neopterygii</taxon>
        <taxon>Teleostei</taxon>
        <taxon>Neoteleostei</taxon>
        <taxon>Acanthomorphata</taxon>
        <taxon>Carangaria</taxon>
        <taxon>Pleuronectiformes</taxon>
        <taxon>Pleuronectoidei</taxon>
        <taxon>Pleuronectidae</taxon>
        <taxon>Pleuronectes</taxon>
    </lineage>
</organism>
<feature type="region of interest" description="Disordered" evidence="1">
    <location>
        <begin position="36"/>
        <end position="65"/>
    </location>
</feature>
<name>A0A9N7Z4Z0_PLEPL</name>
<evidence type="ECO:0000313" key="3">
    <source>
        <dbReference type="Proteomes" id="UP001153269"/>
    </source>
</evidence>
<sequence>MREVKERSRHWRREEDEEEEDVRVLLEQMDFQLPTLGGETGVARSSQLVRSQQVHQPRSQSPPVCSCSLGDAGAFPDLMGDLISPVVPGSSQWQDNLRWKVPRRIWIRCSNQRLNVEPDHPADESPTFDLHIDGSTSASAPRSTLRYVKTVSPQIIRPQNWTL</sequence>
<feature type="compositionally biased region" description="Polar residues" evidence="1">
    <location>
        <begin position="43"/>
        <end position="63"/>
    </location>
</feature>
<gene>
    <name evidence="2" type="ORF">PLEPLA_LOCUS39164</name>
</gene>
<evidence type="ECO:0000313" key="2">
    <source>
        <dbReference type="EMBL" id="CAB1451470.1"/>
    </source>
</evidence>
<reference evidence="2" key="1">
    <citation type="submission" date="2020-03" db="EMBL/GenBank/DDBJ databases">
        <authorList>
            <person name="Weist P."/>
        </authorList>
    </citation>
    <scope>NUCLEOTIDE SEQUENCE</scope>
</reference>
<proteinExistence type="predicted"/>
<accession>A0A9N7Z4Z0</accession>
<feature type="region of interest" description="Disordered" evidence="1">
    <location>
        <begin position="1"/>
        <end position="20"/>
    </location>
</feature>
<protein>
    <submittedName>
        <fullName evidence="2">Uncharacterized protein</fullName>
    </submittedName>
</protein>
<keyword evidence="3" id="KW-1185">Reference proteome</keyword>
<dbReference type="Proteomes" id="UP001153269">
    <property type="component" value="Unassembled WGS sequence"/>
</dbReference>
<dbReference type="AlphaFoldDB" id="A0A9N7Z4Z0"/>